<feature type="compositionally biased region" description="Polar residues" evidence="1">
    <location>
        <begin position="82"/>
        <end position="98"/>
    </location>
</feature>
<evidence type="ECO:0000256" key="1">
    <source>
        <dbReference type="SAM" id="MobiDB-lite"/>
    </source>
</evidence>
<evidence type="ECO:0000313" key="2">
    <source>
        <dbReference type="EMBL" id="KAK6345938.1"/>
    </source>
</evidence>
<organism evidence="2 3">
    <name type="scientific">Orbilia blumenaviensis</name>
    <dbReference type="NCBI Taxonomy" id="1796055"/>
    <lineage>
        <taxon>Eukaryota</taxon>
        <taxon>Fungi</taxon>
        <taxon>Dikarya</taxon>
        <taxon>Ascomycota</taxon>
        <taxon>Pezizomycotina</taxon>
        <taxon>Orbiliomycetes</taxon>
        <taxon>Orbiliales</taxon>
        <taxon>Orbiliaceae</taxon>
        <taxon>Orbilia</taxon>
    </lineage>
</organism>
<gene>
    <name evidence="2" type="ORF">TWF730_010277</name>
</gene>
<feature type="compositionally biased region" description="Basic and acidic residues" evidence="1">
    <location>
        <begin position="562"/>
        <end position="573"/>
    </location>
</feature>
<protein>
    <submittedName>
        <fullName evidence="2">Uncharacterized protein</fullName>
    </submittedName>
</protein>
<sequence>MPPYPETPVNSRPRHNSPRFSSPDFWNETGEEIIFTPWEETVVTVTPGQKLDTILPKIPHTTKAQPPTSKQSSRMKKATPKTYKTPNRTITPCSTKSPMENKLPRKPMGKRVLPSPETLRVGRFEPVGYLDPMERAAEQPKTPSEPKKPANKNKPYKMPLTRAPSNLQSPLAAATGSRVKKKATLEKPTRPKKWFEDIDEDLLRRTKWARQLNQNSLQREYGNPGVLPEDRVPKKAPSGRTGAKDKAPARVNSSTLCYSQIDTKGKANQSPPNPLKIECVPPILVTPKPYTKAGEQKPTAKANITTAGAPKDKKDGFENFSFESFLEGELEILGSPFTGFDDFSFVNVSESGVELLRGTVATVQKSSIDKSTEGVEKGDKNTSFGDYTFEGVSISEIETLAKRLTGDQEPDNKRSPVPEGPDVENKEALNTTFADFLFEEASESEVIPLRRTVNSVQEDGSKTFNTDGPTEDNYGANDTFADLNSSAETRVLKTCLPTPDISFTGSDMLFKSNNDPEELSFRLRELDALRQGRNRALMIQMRLEQPGTPYVQVPKTQLIPEAVKDPETSDKATRSRLGKAKKRGRDEGIRADSGDLKRGKYDSGVRADRIRKPNKKDLERIPEVKWERQDYRTKTKRSKEETKERGKTNVDKALTREEAKRLARQNPGKQYVFDLDKPQD</sequence>
<name>A0AAV9UMU9_9PEZI</name>
<dbReference type="EMBL" id="JAVHNS010000008">
    <property type="protein sequence ID" value="KAK6345938.1"/>
    <property type="molecule type" value="Genomic_DNA"/>
</dbReference>
<feature type="region of interest" description="Disordered" evidence="1">
    <location>
        <begin position="402"/>
        <end position="425"/>
    </location>
</feature>
<feature type="compositionally biased region" description="Basic and acidic residues" evidence="1">
    <location>
        <begin position="132"/>
        <end position="148"/>
    </location>
</feature>
<feature type="compositionally biased region" description="Basic residues" evidence="1">
    <location>
        <begin position="574"/>
        <end position="583"/>
    </location>
</feature>
<dbReference type="Proteomes" id="UP001373714">
    <property type="component" value="Unassembled WGS sequence"/>
</dbReference>
<feature type="region of interest" description="Disordered" evidence="1">
    <location>
        <begin position="1"/>
        <end position="26"/>
    </location>
</feature>
<reference evidence="2 3" key="1">
    <citation type="submission" date="2019-10" db="EMBL/GenBank/DDBJ databases">
        <authorList>
            <person name="Palmer J.M."/>
        </authorList>
    </citation>
    <scope>NUCLEOTIDE SEQUENCE [LARGE SCALE GENOMIC DNA]</scope>
    <source>
        <strain evidence="2 3">TWF730</strain>
    </source>
</reference>
<feature type="region of interest" description="Disordered" evidence="1">
    <location>
        <begin position="211"/>
        <end position="251"/>
    </location>
</feature>
<evidence type="ECO:0000313" key="3">
    <source>
        <dbReference type="Proteomes" id="UP001373714"/>
    </source>
</evidence>
<feature type="compositionally biased region" description="Polar residues" evidence="1">
    <location>
        <begin position="62"/>
        <end position="72"/>
    </location>
</feature>
<comment type="caution">
    <text evidence="2">The sequence shown here is derived from an EMBL/GenBank/DDBJ whole genome shotgun (WGS) entry which is preliminary data.</text>
</comment>
<dbReference type="AlphaFoldDB" id="A0AAV9UMU9"/>
<feature type="region of interest" description="Disordered" evidence="1">
    <location>
        <begin position="53"/>
        <end position="188"/>
    </location>
</feature>
<feature type="region of interest" description="Disordered" evidence="1">
    <location>
        <begin position="559"/>
        <end position="680"/>
    </location>
</feature>
<feature type="compositionally biased region" description="Basic and acidic residues" evidence="1">
    <location>
        <begin position="402"/>
        <end position="416"/>
    </location>
</feature>
<proteinExistence type="predicted"/>
<feature type="compositionally biased region" description="Basic and acidic residues" evidence="1">
    <location>
        <begin position="584"/>
        <end position="661"/>
    </location>
</feature>
<keyword evidence="3" id="KW-1185">Reference proteome</keyword>
<accession>A0AAV9UMU9</accession>